<sequence length="94" mass="9931">MKTLVLLSTLVLLAFQALADPLPEATGEAKNEQQPGLENQDVTVFFEGPEGSALQRPGKGGGVLQCSCRRFCPFPGRSAGSCGHGPNPPKFCCR</sequence>
<dbReference type="InterPro" id="IPR006081">
    <property type="entry name" value="Alpha-defensin_C"/>
</dbReference>
<comment type="similarity">
    <text evidence="2">Belongs to the alpha-defensin family.</text>
</comment>
<dbReference type="Proteomes" id="UP000886700">
    <property type="component" value="Unplaced"/>
</dbReference>
<evidence type="ECO:0000256" key="8">
    <source>
        <dbReference type="ARBA" id="ARBA00023157"/>
    </source>
</evidence>
<keyword evidence="6" id="KW-0211">Defensin</keyword>
<dbReference type="RefSeq" id="XP_040589380.1">
    <property type="nucleotide sequence ID" value="XM_040733446.1"/>
</dbReference>
<evidence type="ECO:0000256" key="7">
    <source>
        <dbReference type="ARBA" id="ARBA00023022"/>
    </source>
</evidence>
<evidence type="ECO:0000313" key="12">
    <source>
        <dbReference type="RefSeq" id="XP_040589380.1"/>
    </source>
</evidence>
<keyword evidence="7" id="KW-0044">Antibiotic</keyword>
<dbReference type="PANTHER" id="PTHR11876">
    <property type="entry name" value="ALPHA-DEFENSIN 1"/>
    <property type="match status" value="1"/>
</dbReference>
<comment type="subcellular location">
    <subcellularLocation>
        <location evidence="1">Secreted</location>
    </subcellularLocation>
</comment>
<evidence type="ECO:0000259" key="10">
    <source>
        <dbReference type="PROSITE" id="PS00269"/>
    </source>
</evidence>
<evidence type="ECO:0000256" key="6">
    <source>
        <dbReference type="ARBA" id="ARBA00022940"/>
    </source>
</evidence>
<evidence type="ECO:0000256" key="9">
    <source>
        <dbReference type="SAM" id="SignalP"/>
    </source>
</evidence>
<keyword evidence="5 9" id="KW-0732">Signal</keyword>
<dbReference type="Pfam" id="PF00879">
    <property type="entry name" value="Defensin_propep"/>
    <property type="match status" value="1"/>
</dbReference>
<name>A0ABM2WML6_MESAU</name>
<dbReference type="PROSITE" id="PS00269">
    <property type="entry name" value="DEFENSIN"/>
    <property type="match status" value="1"/>
</dbReference>
<keyword evidence="8" id="KW-1015">Disulfide bond</keyword>
<evidence type="ECO:0000256" key="2">
    <source>
        <dbReference type="ARBA" id="ARBA00006519"/>
    </source>
</evidence>
<evidence type="ECO:0000313" key="11">
    <source>
        <dbReference type="Proteomes" id="UP000886700"/>
    </source>
</evidence>
<keyword evidence="3" id="KW-0964">Secreted</keyword>
<feature type="signal peptide" evidence="9">
    <location>
        <begin position="1"/>
        <end position="19"/>
    </location>
</feature>
<dbReference type="GeneID" id="121135116"/>
<feature type="domain" description="Mammalian defensins" evidence="10">
    <location>
        <begin position="66"/>
        <end position="93"/>
    </location>
</feature>
<feature type="chain" id="PRO_5046966641" evidence="9">
    <location>
        <begin position="20"/>
        <end position="94"/>
    </location>
</feature>
<evidence type="ECO:0000256" key="4">
    <source>
        <dbReference type="ARBA" id="ARBA00022529"/>
    </source>
</evidence>
<keyword evidence="4" id="KW-0929">Antimicrobial</keyword>
<keyword evidence="11" id="KW-1185">Reference proteome</keyword>
<evidence type="ECO:0000256" key="1">
    <source>
        <dbReference type="ARBA" id="ARBA00004613"/>
    </source>
</evidence>
<dbReference type="InterPro" id="IPR002366">
    <property type="entry name" value="Alpha-defensin_N"/>
</dbReference>
<accession>A0ABM2WML6</accession>
<evidence type="ECO:0000256" key="5">
    <source>
        <dbReference type="ARBA" id="ARBA00022729"/>
    </source>
</evidence>
<dbReference type="InterPro" id="IPR016327">
    <property type="entry name" value="Alpha-defensin"/>
</dbReference>
<dbReference type="PANTHER" id="PTHR11876:SF2">
    <property type="entry name" value="ALPHA-DEFENSIN 1-RELATED"/>
    <property type="match status" value="1"/>
</dbReference>
<organism evidence="11 12">
    <name type="scientific">Mesocricetus auratus</name>
    <name type="common">Golden hamster</name>
    <dbReference type="NCBI Taxonomy" id="10036"/>
    <lineage>
        <taxon>Eukaryota</taxon>
        <taxon>Metazoa</taxon>
        <taxon>Chordata</taxon>
        <taxon>Craniata</taxon>
        <taxon>Vertebrata</taxon>
        <taxon>Euteleostomi</taxon>
        <taxon>Mammalia</taxon>
        <taxon>Eutheria</taxon>
        <taxon>Euarchontoglires</taxon>
        <taxon>Glires</taxon>
        <taxon>Rodentia</taxon>
        <taxon>Myomorpha</taxon>
        <taxon>Muroidea</taxon>
        <taxon>Cricetidae</taxon>
        <taxon>Cricetinae</taxon>
        <taxon>Mesocricetus</taxon>
    </lineage>
</organism>
<evidence type="ECO:0000256" key="3">
    <source>
        <dbReference type="ARBA" id="ARBA00022525"/>
    </source>
</evidence>
<gene>
    <name evidence="12" type="primary">LOC121135116</name>
</gene>
<protein>
    <submittedName>
        <fullName evidence="12">Defensin alpha-like protein 1</fullName>
    </submittedName>
</protein>
<dbReference type="SMART" id="SM01418">
    <property type="entry name" value="Defensin_propep"/>
    <property type="match status" value="1"/>
</dbReference>
<proteinExistence type="inferred from homology"/>
<dbReference type="PIRSF" id="PIRSF001875">
    <property type="entry name" value="Alpha-defensin"/>
    <property type="match status" value="1"/>
</dbReference>
<reference evidence="12" key="1">
    <citation type="submission" date="2025-08" db="UniProtKB">
        <authorList>
            <consortium name="RefSeq"/>
        </authorList>
    </citation>
    <scope>IDENTIFICATION</scope>
    <source>
        <tissue evidence="12">Liver</tissue>
    </source>
</reference>